<name>A0AAD3XS07_NEPGR</name>
<keyword evidence="3" id="KW-1185">Reference proteome</keyword>
<evidence type="ECO:0000313" key="3">
    <source>
        <dbReference type="Proteomes" id="UP001279734"/>
    </source>
</evidence>
<evidence type="ECO:0000256" key="1">
    <source>
        <dbReference type="SAM" id="Phobius"/>
    </source>
</evidence>
<proteinExistence type="predicted"/>
<keyword evidence="1" id="KW-1133">Transmembrane helix</keyword>
<sequence>MDFFCYPPMDSTWVCGFIADPDILFVSISALDTGGAAKDSLLTPRVPTCGVEFGKRWNWVVIFFASAFELLVLMLELATREPWLAVKIFFPTLLALEWVAVVYAACRTRFCFCWSWCAAYSHSQCLLADGASDLDDR</sequence>
<accession>A0AAD3XS07</accession>
<reference evidence="2" key="1">
    <citation type="submission" date="2023-05" db="EMBL/GenBank/DDBJ databases">
        <title>Nepenthes gracilis genome sequencing.</title>
        <authorList>
            <person name="Fukushima K."/>
        </authorList>
    </citation>
    <scope>NUCLEOTIDE SEQUENCE</scope>
    <source>
        <strain evidence="2">SING2019-196</strain>
    </source>
</reference>
<feature type="transmembrane region" description="Helical" evidence="1">
    <location>
        <begin position="84"/>
        <end position="105"/>
    </location>
</feature>
<feature type="transmembrane region" description="Helical" evidence="1">
    <location>
        <begin position="57"/>
        <end position="77"/>
    </location>
</feature>
<evidence type="ECO:0000313" key="2">
    <source>
        <dbReference type="EMBL" id="GMH14025.1"/>
    </source>
</evidence>
<dbReference type="Proteomes" id="UP001279734">
    <property type="component" value="Unassembled WGS sequence"/>
</dbReference>
<protein>
    <submittedName>
        <fullName evidence="2">Uncharacterized protein</fullName>
    </submittedName>
</protein>
<keyword evidence="1" id="KW-0812">Transmembrane</keyword>
<dbReference type="AlphaFoldDB" id="A0AAD3XS07"/>
<organism evidence="2 3">
    <name type="scientific">Nepenthes gracilis</name>
    <name type="common">Slender pitcher plant</name>
    <dbReference type="NCBI Taxonomy" id="150966"/>
    <lineage>
        <taxon>Eukaryota</taxon>
        <taxon>Viridiplantae</taxon>
        <taxon>Streptophyta</taxon>
        <taxon>Embryophyta</taxon>
        <taxon>Tracheophyta</taxon>
        <taxon>Spermatophyta</taxon>
        <taxon>Magnoliopsida</taxon>
        <taxon>eudicotyledons</taxon>
        <taxon>Gunneridae</taxon>
        <taxon>Pentapetalae</taxon>
        <taxon>Caryophyllales</taxon>
        <taxon>Nepenthaceae</taxon>
        <taxon>Nepenthes</taxon>
    </lineage>
</organism>
<gene>
    <name evidence="2" type="ORF">Nepgr_015866</name>
</gene>
<keyword evidence="1" id="KW-0472">Membrane</keyword>
<dbReference type="EMBL" id="BSYO01000013">
    <property type="protein sequence ID" value="GMH14025.1"/>
    <property type="molecule type" value="Genomic_DNA"/>
</dbReference>
<comment type="caution">
    <text evidence="2">The sequence shown here is derived from an EMBL/GenBank/DDBJ whole genome shotgun (WGS) entry which is preliminary data.</text>
</comment>